<protein>
    <submittedName>
        <fullName evidence="1">Uncharacterized protein</fullName>
    </submittedName>
</protein>
<name>A0AAU8TNR8_9PSED</name>
<reference evidence="1 2" key="1">
    <citation type="journal article" date="2015" name="Genome Announc.">
        <title>Complete Genome Sequence of Biocontrol Strain Pseudomonas fluorescens LBUM223.</title>
        <authorList>
            <person name="Roquigny R."/>
            <person name="Arseneault T."/>
            <person name="Gadkar V.J."/>
            <person name="Novinscak A."/>
            <person name="Joly D.L."/>
            <person name="Filion M."/>
        </authorList>
    </citation>
    <scope>NUCLEOTIDE SEQUENCE [LARGE SCALE GENOMIC DNA]</scope>
    <source>
        <strain evidence="1 2">LBUM223</strain>
    </source>
</reference>
<organism evidence="1 2">
    <name type="scientific">Pseudomonas synxantha</name>
    <dbReference type="NCBI Taxonomy" id="47883"/>
    <lineage>
        <taxon>Bacteria</taxon>
        <taxon>Pseudomonadati</taxon>
        <taxon>Pseudomonadota</taxon>
        <taxon>Gammaproteobacteria</taxon>
        <taxon>Pseudomonadales</taxon>
        <taxon>Pseudomonadaceae</taxon>
        <taxon>Pseudomonas</taxon>
    </lineage>
</organism>
<dbReference type="KEGG" id="pfb:VO64_3499"/>
<sequence>MPESRLPAIGGKTPSIYIPLYRNPSALRTAAFIAKNWSLVSSAIL</sequence>
<dbReference type="AlphaFoldDB" id="A0AAU8TNR8"/>
<accession>A0AAU8TNR8</accession>
<dbReference type="EMBL" id="CP011117">
    <property type="protein sequence ID" value="AKA84045.1"/>
    <property type="molecule type" value="Genomic_DNA"/>
</dbReference>
<dbReference type="Proteomes" id="UP000033099">
    <property type="component" value="Chromosome"/>
</dbReference>
<evidence type="ECO:0000313" key="2">
    <source>
        <dbReference type="Proteomes" id="UP000033099"/>
    </source>
</evidence>
<proteinExistence type="predicted"/>
<gene>
    <name evidence="1" type="ORF">VO64_3499</name>
</gene>
<evidence type="ECO:0000313" key="1">
    <source>
        <dbReference type="EMBL" id="AKA84045.1"/>
    </source>
</evidence>